<protein>
    <recommendedName>
        <fullName evidence="6">Serine protease</fullName>
        <ecNumber evidence="6">3.4.21.-</ecNumber>
    </recommendedName>
</protein>
<dbReference type="PANTHER" id="PTHR15462:SF8">
    <property type="entry name" value="SERINE PROTEASE"/>
    <property type="match status" value="1"/>
</dbReference>
<proteinExistence type="inferred from homology"/>
<evidence type="ECO:0000256" key="4">
    <source>
        <dbReference type="ARBA" id="ARBA00022801"/>
    </source>
</evidence>
<dbReference type="GO" id="GO:0006508">
    <property type="term" value="P:proteolysis"/>
    <property type="evidence" value="ECO:0007669"/>
    <property type="project" value="UniProtKB-KW"/>
</dbReference>
<organism evidence="9 10">
    <name type="scientific">Pseudooceanicola antarcticus</name>
    <dbReference type="NCBI Taxonomy" id="1247613"/>
    <lineage>
        <taxon>Bacteria</taxon>
        <taxon>Pseudomonadati</taxon>
        <taxon>Pseudomonadota</taxon>
        <taxon>Alphaproteobacteria</taxon>
        <taxon>Rhodobacterales</taxon>
        <taxon>Paracoccaceae</taxon>
        <taxon>Pseudooceanicola</taxon>
    </lineage>
</organism>
<comment type="similarity">
    <text evidence="1 6">Belongs to the peptidase S1B family.</text>
</comment>
<keyword evidence="3 6" id="KW-0732">Signal</keyword>
<dbReference type="PROSITE" id="PS00134">
    <property type="entry name" value="TRYPSIN_HIS"/>
    <property type="match status" value="1"/>
</dbReference>
<dbReference type="Pfam" id="PF13365">
    <property type="entry name" value="Trypsin_2"/>
    <property type="match status" value="1"/>
</dbReference>
<dbReference type="SUPFAM" id="SSF50494">
    <property type="entry name" value="Trypsin-like serine proteases"/>
    <property type="match status" value="1"/>
</dbReference>
<dbReference type="PANTHER" id="PTHR15462">
    <property type="entry name" value="SERINE PROTEASE"/>
    <property type="match status" value="1"/>
</dbReference>
<evidence type="ECO:0000313" key="8">
    <source>
        <dbReference type="EMBL" id="PJE27792.1"/>
    </source>
</evidence>
<dbReference type="OrthoDB" id="267336at2"/>
<dbReference type="InterPro" id="IPR009003">
    <property type="entry name" value="Peptidase_S1_PA"/>
</dbReference>
<dbReference type="PROSITE" id="PS50240">
    <property type="entry name" value="TRYPSIN_DOM"/>
    <property type="match status" value="1"/>
</dbReference>
<evidence type="ECO:0000256" key="2">
    <source>
        <dbReference type="ARBA" id="ARBA00022670"/>
    </source>
</evidence>
<keyword evidence="5 6" id="KW-0720">Serine protease</keyword>
<dbReference type="GO" id="GO:0004252">
    <property type="term" value="F:serine-type endopeptidase activity"/>
    <property type="evidence" value="ECO:0007669"/>
    <property type="project" value="InterPro"/>
</dbReference>
<evidence type="ECO:0000259" key="7">
    <source>
        <dbReference type="PROSITE" id="PS50240"/>
    </source>
</evidence>
<sequence length="273" mass="29271">MPFRLSALLLLLTLALPLQAQDTRLERLDTGDASRGWEGVGRLDIGGLAFCTGALVAPNLVLTAAHCLYQRDTGARIDPETIQFLAGMRNGRASAYRQVRRAVTHPDYVYADAVSTERVRNDLALLELYQPIRNTEVTPFQTDMRPTAGDKVAIVSYAFDRSEAPSLQEICDVIARQKGILVTSCDVDYGSSGAPIFSFSSGVPRIVSVVSAKAEVEGSRVALGTALEEPLAVLKAALAAGQGYGLPEAPRSSRITVGGGRRDIGAKFIRPPE</sequence>
<dbReference type="EC" id="3.4.21.-" evidence="6"/>
<dbReference type="EMBL" id="PGTD01000017">
    <property type="protein sequence ID" value="PJE27792.1"/>
    <property type="molecule type" value="Genomic_DNA"/>
</dbReference>
<feature type="chain" id="PRO_5011822244" description="Serine protease" evidence="6">
    <location>
        <begin position="21"/>
        <end position="273"/>
    </location>
</feature>
<evidence type="ECO:0000256" key="6">
    <source>
        <dbReference type="RuleBase" id="RU004296"/>
    </source>
</evidence>
<dbReference type="PRINTS" id="PR00839">
    <property type="entry name" value="V8PROTEASE"/>
</dbReference>
<feature type="domain" description="Peptidase S1" evidence="7">
    <location>
        <begin position="1"/>
        <end position="239"/>
    </location>
</feature>
<keyword evidence="2 6" id="KW-0645">Protease</keyword>
<keyword evidence="11" id="KW-1185">Reference proteome</keyword>
<dbReference type="InterPro" id="IPR008256">
    <property type="entry name" value="Peptidase_S1B"/>
</dbReference>
<gene>
    <name evidence="8" type="ORF">CVM39_14560</name>
    <name evidence="9" type="ORF">SAMN06297129_0244</name>
</gene>
<reference evidence="9 10" key="1">
    <citation type="submission" date="2017-09" db="EMBL/GenBank/DDBJ databases">
        <authorList>
            <person name="Ehlers B."/>
            <person name="Leendertz F.H."/>
        </authorList>
    </citation>
    <scope>NUCLEOTIDE SEQUENCE [LARGE SCALE GENOMIC DNA]</scope>
    <source>
        <strain evidence="9 10">CGMCC 1.12662</strain>
    </source>
</reference>
<keyword evidence="4 6" id="KW-0378">Hydrolase</keyword>
<dbReference type="InterPro" id="IPR001254">
    <property type="entry name" value="Trypsin_dom"/>
</dbReference>
<evidence type="ECO:0000313" key="11">
    <source>
        <dbReference type="Proteomes" id="UP000231702"/>
    </source>
</evidence>
<evidence type="ECO:0000256" key="5">
    <source>
        <dbReference type="ARBA" id="ARBA00022825"/>
    </source>
</evidence>
<evidence type="ECO:0000256" key="1">
    <source>
        <dbReference type="ARBA" id="ARBA00008764"/>
    </source>
</evidence>
<dbReference type="AlphaFoldDB" id="A0A285HMX4"/>
<dbReference type="EMBL" id="OBEA01000001">
    <property type="protein sequence ID" value="SNY37014.1"/>
    <property type="molecule type" value="Genomic_DNA"/>
</dbReference>
<feature type="signal peptide" evidence="6">
    <location>
        <begin position="1"/>
        <end position="20"/>
    </location>
</feature>
<reference evidence="8 11" key="2">
    <citation type="journal article" date="2018" name="Int. J. Syst. Evol. Microbiol.">
        <title>Pseudooceanicola lipolyticus sp. nov., a marine alphaproteobacterium, reclassification of Oceanicola flagellatus as Pseudooceanicola flagellatus comb. nov. and emended description of the genus Pseudooceanicola.</title>
        <authorList>
            <person name="Huang M.-M."/>
            <person name="Guo L.-L."/>
            <person name="Wu Y.-H."/>
            <person name="Lai Q.-L."/>
            <person name="Shao Z.-Z."/>
            <person name="Wang C.-S."/>
            <person name="Wu M."/>
            <person name="Xu X.-W."/>
        </authorList>
    </citation>
    <scope>NUCLEOTIDE SEQUENCE [LARGE SCALE GENOMIC DNA]</scope>
    <source>
        <strain evidence="8 11">Ar-45</strain>
    </source>
</reference>
<dbReference type="Proteomes" id="UP000231655">
    <property type="component" value="Unassembled WGS sequence"/>
</dbReference>
<accession>A0A285HMX4</accession>
<dbReference type="Proteomes" id="UP000231702">
    <property type="component" value="Unassembled WGS sequence"/>
</dbReference>
<dbReference type="InterPro" id="IPR050966">
    <property type="entry name" value="Glutamyl_endopeptidase"/>
</dbReference>
<evidence type="ECO:0000313" key="9">
    <source>
        <dbReference type="EMBL" id="SNY37014.1"/>
    </source>
</evidence>
<dbReference type="InterPro" id="IPR018114">
    <property type="entry name" value="TRYPSIN_HIS"/>
</dbReference>
<dbReference type="InterPro" id="IPR043504">
    <property type="entry name" value="Peptidase_S1_PA_chymotrypsin"/>
</dbReference>
<dbReference type="SMART" id="SM00020">
    <property type="entry name" value="Tryp_SPc"/>
    <property type="match status" value="1"/>
</dbReference>
<name>A0A285HMX4_9RHOB</name>
<dbReference type="Gene3D" id="2.40.10.10">
    <property type="entry name" value="Trypsin-like serine proteases"/>
    <property type="match status" value="2"/>
</dbReference>
<dbReference type="RefSeq" id="WP_097144048.1">
    <property type="nucleotide sequence ID" value="NZ_OBEA01000001.1"/>
</dbReference>
<evidence type="ECO:0000313" key="10">
    <source>
        <dbReference type="Proteomes" id="UP000231655"/>
    </source>
</evidence>
<evidence type="ECO:0000256" key="3">
    <source>
        <dbReference type="ARBA" id="ARBA00022729"/>
    </source>
</evidence>